<dbReference type="Gene3D" id="1.10.760.10">
    <property type="entry name" value="Cytochrome c-like domain"/>
    <property type="match status" value="1"/>
</dbReference>
<dbReference type="RefSeq" id="WP_200389897.1">
    <property type="nucleotide sequence ID" value="NZ_JAENIO010000001.1"/>
</dbReference>
<dbReference type="GO" id="GO:0009055">
    <property type="term" value="F:electron transfer activity"/>
    <property type="evidence" value="ECO:0007669"/>
    <property type="project" value="InterPro"/>
</dbReference>
<comment type="caution">
    <text evidence="8">The sequence shown here is derived from an EMBL/GenBank/DDBJ whole genome shotgun (WGS) entry which is preliminary data.</text>
</comment>
<keyword evidence="1 4" id="KW-0349">Heme</keyword>
<keyword evidence="9" id="KW-1185">Reference proteome</keyword>
<keyword evidence="6" id="KW-1133">Transmembrane helix</keyword>
<evidence type="ECO:0000313" key="8">
    <source>
        <dbReference type="EMBL" id="MBK1832461.1"/>
    </source>
</evidence>
<organism evidence="8 9">
    <name type="scientific">Roseibacillus ishigakijimensis</name>
    <dbReference type="NCBI Taxonomy" id="454146"/>
    <lineage>
        <taxon>Bacteria</taxon>
        <taxon>Pseudomonadati</taxon>
        <taxon>Verrucomicrobiota</taxon>
        <taxon>Verrucomicrobiia</taxon>
        <taxon>Verrucomicrobiales</taxon>
        <taxon>Verrucomicrobiaceae</taxon>
        <taxon>Roseibacillus</taxon>
    </lineage>
</organism>
<accession>A0A934RQ36</accession>
<proteinExistence type="predicted"/>
<evidence type="ECO:0000256" key="5">
    <source>
        <dbReference type="SAM" id="MobiDB-lite"/>
    </source>
</evidence>
<evidence type="ECO:0000256" key="6">
    <source>
        <dbReference type="SAM" id="Phobius"/>
    </source>
</evidence>
<dbReference type="PANTHER" id="PTHR35008:SF8">
    <property type="entry name" value="ALCOHOL DEHYDROGENASE CYTOCHROME C SUBUNIT"/>
    <property type="match status" value="1"/>
</dbReference>
<dbReference type="AlphaFoldDB" id="A0A934RQ36"/>
<sequence>MAEETTPAPADNAAAAGGAPEGIDPAVWEMGKQVYETPGGCITCHQADGNGLPAAFPPLAGSEWVTGPAENLIRIQLRGLTGAIEVKGETFNSVMPPSVTLNDEQIAAVLTYVRNNFGNEGSPVTPDMVAEFAGEKGQPMLTVADLKDPSEAVEEEKPTTVSPEELKGAVQGSIPKADSYLSFPGGIAAIVFLVVIAGAAGKLLLGKS</sequence>
<dbReference type="Proteomes" id="UP000604083">
    <property type="component" value="Unassembled WGS sequence"/>
</dbReference>
<evidence type="ECO:0000256" key="4">
    <source>
        <dbReference type="PROSITE-ProRule" id="PRU00433"/>
    </source>
</evidence>
<gene>
    <name evidence="8" type="ORF">JIN78_00190</name>
</gene>
<dbReference type="Pfam" id="PF00034">
    <property type="entry name" value="Cytochrom_C"/>
    <property type="match status" value="1"/>
</dbReference>
<evidence type="ECO:0000256" key="2">
    <source>
        <dbReference type="ARBA" id="ARBA00022723"/>
    </source>
</evidence>
<keyword evidence="2 4" id="KW-0479">Metal-binding</keyword>
<name>A0A934RQ36_9BACT</name>
<feature type="transmembrane region" description="Helical" evidence="6">
    <location>
        <begin position="183"/>
        <end position="205"/>
    </location>
</feature>
<keyword evidence="6" id="KW-0472">Membrane</keyword>
<evidence type="ECO:0000259" key="7">
    <source>
        <dbReference type="PROSITE" id="PS51007"/>
    </source>
</evidence>
<dbReference type="InterPro" id="IPR051459">
    <property type="entry name" value="Cytochrome_c-type_DH"/>
</dbReference>
<dbReference type="SUPFAM" id="SSF46626">
    <property type="entry name" value="Cytochrome c"/>
    <property type="match status" value="1"/>
</dbReference>
<dbReference type="EMBL" id="JAENIO010000001">
    <property type="protein sequence ID" value="MBK1832461.1"/>
    <property type="molecule type" value="Genomic_DNA"/>
</dbReference>
<dbReference type="GO" id="GO:0020037">
    <property type="term" value="F:heme binding"/>
    <property type="evidence" value="ECO:0007669"/>
    <property type="project" value="InterPro"/>
</dbReference>
<protein>
    <submittedName>
        <fullName evidence="8">Cytochrome c</fullName>
    </submittedName>
</protein>
<keyword evidence="6" id="KW-0812">Transmembrane</keyword>
<dbReference type="InterPro" id="IPR036909">
    <property type="entry name" value="Cyt_c-like_dom_sf"/>
</dbReference>
<evidence type="ECO:0000313" key="9">
    <source>
        <dbReference type="Proteomes" id="UP000604083"/>
    </source>
</evidence>
<dbReference type="GO" id="GO:0046872">
    <property type="term" value="F:metal ion binding"/>
    <property type="evidence" value="ECO:0007669"/>
    <property type="project" value="UniProtKB-KW"/>
</dbReference>
<keyword evidence="3 4" id="KW-0408">Iron</keyword>
<evidence type="ECO:0000256" key="3">
    <source>
        <dbReference type="ARBA" id="ARBA00023004"/>
    </source>
</evidence>
<evidence type="ECO:0000256" key="1">
    <source>
        <dbReference type="ARBA" id="ARBA00022617"/>
    </source>
</evidence>
<reference evidence="8" key="1">
    <citation type="submission" date="2021-01" db="EMBL/GenBank/DDBJ databases">
        <title>Modified the classification status of verrucomicrobia.</title>
        <authorList>
            <person name="Feng X."/>
        </authorList>
    </citation>
    <scope>NUCLEOTIDE SEQUENCE</scope>
    <source>
        <strain evidence="8">KCTC 12986</strain>
    </source>
</reference>
<dbReference type="PROSITE" id="PS51007">
    <property type="entry name" value="CYTC"/>
    <property type="match status" value="1"/>
</dbReference>
<feature type="region of interest" description="Disordered" evidence="5">
    <location>
        <begin position="1"/>
        <end position="23"/>
    </location>
</feature>
<dbReference type="InterPro" id="IPR009056">
    <property type="entry name" value="Cyt_c-like_dom"/>
</dbReference>
<dbReference type="PANTHER" id="PTHR35008">
    <property type="entry name" value="BLL4482 PROTEIN-RELATED"/>
    <property type="match status" value="1"/>
</dbReference>
<feature type="domain" description="Cytochrome c" evidence="7">
    <location>
        <begin position="26"/>
        <end position="117"/>
    </location>
</feature>